<comment type="caution">
    <text evidence="1">The sequence shown here is derived from an EMBL/GenBank/DDBJ whole genome shotgun (WGS) entry which is preliminary data.</text>
</comment>
<dbReference type="EMBL" id="SNRW01002901">
    <property type="protein sequence ID" value="KAA6391370.1"/>
    <property type="molecule type" value="Genomic_DNA"/>
</dbReference>
<evidence type="ECO:0000313" key="1">
    <source>
        <dbReference type="EMBL" id="KAA6391370.1"/>
    </source>
</evidence>
<feature type="non-terminal residue" evidence="1">
    <location>
        <position position="139"/>
    </location>
</feature>
<reference evidence="1 2" key="1">
    <citation type="submission" date="2019-03" db="EMBL/GenBank/DDBJ databases">
        <title>Single cell metagenomics reveals metabolic interactions within the superorganism composed of flagellate Streblomastix strix and complex community of Bacteroidetes bacteria on its surface.</title>
        <authorList>
            <person name="Treitli S.C."/>
            <person name="Kolisko M."/>
            <person name="Husnik F."/>
            <person name="Keeling P."/>
            <person name="Hampl V."/>
        </authorList>
    </citation>
    <scope>NUCLEOTIDE SEQUENCE [LARGE SCALE GENOMIC DNA]</scope>
    <source>
        <strain evidence="1">ST1C</strain>
    </source>
</reference>
<proteinExistence type="predicted"/>
<gene>
    <name evidence="1" type="ORF">EZS28_013099</name>
</gene>
<sequence>MAQSEAHVMDVIQIHDETLFGNSRYNKVGLVEQVQNFNSQVIILQNARESYNQEQLDEMLLLKADKSELIDSYSKTEDDALLLLKANVVDIVDSYSKTEDDALLLLKADKSELIDSYSKTEDDALLLLKANVVDLSALS</sequence>
<evidence type="ECO:0000313" key="2">
    <source>
        <dbReference type="Proteomes" id="UP000324800"/>
    </source>
</evidence>
<dbReference type="Proteomes" id="UP000324800">
    <property type="component" value="Unassembled WGS sequence"/>
</dbReference>
<dbReference type="AlphaFoldDB" id="A0A5J4W925"/>
<name>A0A5J4W925_9EUKA</name>
<protein>
    <submittedName>
        <fullName evidence="1">Uncharacterized protein</fullName>
    </submittedName>
</protein>
<organism evidence="1 2">
    <name type="scientific">Streblomastix strix</name>
    <dbReference type="NCBI Taxonomy" id="222440"/>
    <lineage>
        <taxon>Eukaryota</taxon>
        <taxon>Metamonada</taxon>
        <taxon>Preaxostyla</taxon>
        <taxon>Oxymonadida</taxon>
        <taxon>Streblomastigidae</taxon>
        <taxon>Streblomastix</taxon>
    </lineage>
</organism>
<accession>A0A5J4W925</accession>